<accession>A0A286GXT9</accession>
<dbReference type="EMBL" id="OCNJ01000012">
    <property type="protein sequence ID" value="SOE00355.1"/>
    <property type="molecule type" value="Genomic_DNA"/>
</dbReference>
<feature type="coiled-coil region" evidence="1">
    <location>
        <begin position="62"/>
        <end position="103"/>
    </location>
</feature>
<name>A0A286GXT9_9PROT</name>
<proteinExistence type="predicted"/>
<dbReference type="Proteomes" id="UP000219621">
    <property type="component" value="Unassembled WGS sequence"/>
</dbReference>
<reference evidence="2 3" key="1">
    <citation type="submission" date="2017-09" db="EMBL/GenBank/DDBJ databases">
        <authorList>
            <person name="Ehlers B."/>
            <person name="Leendertz F.H."/>
        </authorList>
    </citation>
    <scope>NUCLEOTIDE SEQUENCE [LARGE SCALE GENOMIC DNA]</scope>
    <source>
        <strain evidence="2 3">USBA 140</strain>
    </source>
</reference>
<organism evidence="2 3">
    <name type="scientific">Caenispirillum bisanense</name>
    <dbReference type="NCBI Taxonomy" id="414052"/>
    <lineage>
        <taxon>Bacteria</taxon>
        <taxon>Pseudomonadati</taxon>
        <taxon>Pseudomonadota</taxon>
        <taxon>Alphaproteobacteria</taxon>
        <taxon>Rhodospirillales</taxon>
        <taxon>Novispirillaceae</taxon>
        <taxon>Caenispirillum</taxon>
    </lineage>
</organism>
<sequence>MALDRRLHAILARLEAPGGEAVAALRALERLLPERASLADVLFVGLHHLRQDIDDPSLVVETRRLTAQAEAAERRAETAERRVAAMEAALRSALDEIEALRGALDRPDQPSSSGGARSG</sequence>
<keyword evidence="3" id="KW-1185">Reference proteome</keyword>
<evidence type="ECO:0000313" key="3">
    <source>
        <dbReference type="Proteomes" id="UP000219621"/>
    </source>
</evidence>
<protein>
    <submittedName>
        <fullName evidence="2">Uncharacterized protein</fullName>
    </submittedName>
</protein>
<evidence type="ECO:0000313" key="2">
    <source>
        <dbReference type="EMBL" id="SOE00355.1"/>
    </source>
</evidence>
<dbReference type="AlphaFoldDB" id="A0A286GXT9"/>
<dbReference type="RefSeq" id="WP_097281170.1">
    <property type="nucleotide sequence ID" value="NZ_OCNJ01000012.1"/>
</dbReference>
<gene>
    <name evidence="2" type="ORF">SAMN05421508_11253</name>
</gene>
<evidence type="ECO:0000256" key="1">
    <source>
        <dbReference type="SAM" id="Coils"/>
    </source>
</evidence>
<keyword evidence="1" id="KW-0175">Coiled coil</keyword>